<evidence type="ECO:0008006" key="5">
    <source>
        <dbReference type="Google" id="ProtNLM"/>
    </source>
</evidence>
<feature type="signal peptide" evidence="2">
    <location>
        <begin position="1"/>
        <end position="34"/>
    </location>
</feature>
<evidence type="ECO:0000256" key="2">
    <source>
        <dbReference type="SAM" id="SignalP"/>
    </source>
</evidence>
<name>A0A2L0FC29_SORCE</name>
<feature type="compositionally biased region" description="Acidic residues" evidence="1">
    <location>
        <begin position="526"/>
        <end position="587"/>
    </location>
</feature>
<gene>
    <name evidence="3" type="ORF">SOCE26_106950</name>
</gene>
<reference evidence="3 4" key="1">
    <citation type="submission" date="2015-09" db="EMBL/GenBank/DDBJ databases">
        <title>Sorangium comparison.</title>
        <authorList>
            <person name="Zaburannyi N."/>
            <person name="Bunk B."/>
            <person name="Overmann J."/>
            <person name="Mueller R."/>
        </authorList>
    </citation>
    <scope>NUCLEOTIDE SEQUENCE [LARGE SCALE GENOMIC DNA]</scope>
    <source>
        <strain evidence="3 4">So ce26</strain>
    </source>
</reference>
<feature type="chain" id="PRO_5014856336" description="Secreted protein" evidence="2">
    <location>
        <begin position="35"/>
        <end position="644"/>
    </location>
</feature>
<protein>
    <recommendedName>
        <fullName evidence="5">Secreted protein</fullName>
    </recommendedName>
</protein>
<organism evidence="3 4">
    <name type="scientific">Sorangium cellulosum</name>
    <name type="common">Polyangium cellulosum</name>
    <dbReference type="NCBI Taxonomy" id="56"/>
    <lineage>
        <taxon>Bacteria</taxon>
        <taxon>Pseudomonadati</taxon>
        <taxon>Myxococcota</taxon>
        <taxon>Polyangia</taxon>
        <taxon>Polyangiales</taxon>
        <taxon>Polyangiaceae</taxon>
        <taxon>Sorangium</taxon>
    </lineage>
</organism>
<dbReference type="AlphaFoldDB" id="A0A2L0FC29"/>
<evidence type="ECO:0000256" key="1">
    <source>
        <dbReference type="SAM" id="MobiDB-lite"/>
    </source>
</evidence>
<feature type="compositionally biased region" description="Low complexity" evidence="1">
    <location>
        <begin position="456"/>
        <end position="466"/>
    </location>
</feature>
<proteinExistence type="predicted"/>
<accession>A0A2L0FC29</accession>
<dbReference type="InterPro" id="IPR019283">
    <property type="entry name" value="DUF2330"/>
</dbReference>
<feature type="region of interest" description="Disordered" evidence="1">
    <location>
        <begin position="432"/>
        <end position="619"/>
    </location>
</feature>
<dbReference type="OrthoDB" id="5491224at2"/>
<dbReference type="RefSeq" id="WP_104986906.1">
    <property type="nucleotide sequence ID" value="NZ_CP012673.1"/>
</dbReference>
<dbReference type="EMBL" id="CP012673">
    <property type="protein sequence ID" value="AUX49150.1"/>
    <property type="molecule type" value="Genomic_DNA"/>
</dbReference>
<sequence length="644" mass="64978">MLLAIRPRMLRRSLALVLPAALLSISAAPGEAFAAGAWLPGAGQASVEQRIAVAAGPERTALWTSLRFHGAGGPVALVVPVPPLAAIDVSSDAWLESLEAATAPRVLPPQGVSPYCPGEEAGASPFHVVGQLAHEATLSPSEVTVLADVEAVALWAASAGLALSPETAAQLAGMQGVRFAAARFDAPGGPAITKALRVVAGGGEPLLPLSLTRAGDDGVLVTAWLLGDGRGALPGAAPVALPAASLTWDARSQSSNYEDFRLDTFAQAGLRGALVEGASHEALSRSVALGGDSIDSVVKAYFARAGAYGDAPGAPGTCAAVAAAALASSLPVAASCPRAEHGVVDGSPDCAESPGQGETDPDLLRCGPIADDLAVALSGLAPSSVWLTRVSLWVAPGQAGTDWPLTFGAGRSVSPVVRAGRIDLLECSLDTGAGGAGASPGSSSGADGAGLGGPSSGDSTSGGSPTVHVPGAYEDDGPDADVGCGCASTADTVVADDTDWEDDDTYDEADAYEGDDCSGDTSEPAPEYEEEYEGDDCSGDTSDPEYEEEYEGDDCSGDTSDPEYEEEYEGDDCSGDTSDPEYEEDAGGDSCSGGSDDSAESEDCSIAGERRSSARKKRGPKLSVMALGVFALLAPIRRASRPRR</sequence>
<evidence type="ECO:0000313" key="3">
    <source>
        <dbReference type="EMBL" id="AUX49150.1"/>
    </source>
</evidence>
<evidence type="ECO:0000313" key="4">
    <source>
        <dbReference type="Proteomes" id="UP000238348"/>
    </source>
</evidence>
<keyword evidence="2" id="KW-0732">Signal</keyword>
<feature type="compositionally biased region" description="Acidic residues" evidence="1">
    <location>
        <begin position="494"/>
        <end position="518"/>
    </location>
</feature>
<dbReference type="Pfam" id="PF10092">
    <property type="entry name" value="DUF2330"/>
    <property type="match status" value="1"/>
</dbReference>
<dbReference type="Proteomes" id="UP000238348">
    <property type="component" value="Chromosome"/>
</dbReference>